<gene>
    <name evidence="1" type="ORF">AV530_014928</name>
</gene>
<protein>
    <submittedName>
        <fullName evidence="1">Uncharacterized protein</fullName>
    </submittedName>
</protein>
<evidence type="ECO:0000313" key="1">
    <source>
        <dbReference type="EMBL" id="OPJ77903.1"/>
    </source>
</evidence>
<accession>A0A1V4K0J8</accession>
<comment type="caution">
    <text evidence="1">The sequence shown here is derived from an EMBL/GenBank/DDBJ whole genome shotgun (WGS) entry which is preliminary data.</text>
</comment>
<keyword evidence="2" id="KW-1185">Reference proteome</keyword>
<proteinExistence type="predicted"/>
<dbReference type="AlphaFoldDB" id="A0A1V4K0J8"/>
<dbReference type="Proteomes" id="UP000190648">
    <property type="component" value="Unassembled WGS sequence"/>
</dbReference>
<dbReference type="EMBL" id="LSYS01005191">
    <property type="protein sequence ID" value="OPJ77903.1"/>
    <property type="molecule type" value="Genomic_DNA"/>
</dbReference>
<sequence>MELERRLCWRLWEGGTERAVQVPTQAAVRGQMFTARLFGSSCFQCTLLMNTVPTLYLLSCKILIEHRKICTMLSSSEHSTSGFIPGMKATLQQDPLDGRMEAQDSQGLELPLKSDQTITLVTLVPKKV</sequence>
<organism evidence="1 2">
    <name type="scientific">Patagioenas fasciata monilis</name>
    <dbReference type="NCBI Taxonomy" id="372326"/>
    <lineage>
        <taxon>Eukaryota</taxon>
        <taxon>Metazoa</taxon>
        <taxon>Chordata</taxon>
        <taxon>Craniata</taxon>
        <taxon>Vertebrata</taxon>
        <taxon>Euteleostomi</taxon>
        <taxon>Archelosauria</taxon>
        <taxon>Archosauria</taxon>
        <taxon>Dinosauria</taxon>
        <taxon>Saurischia</taxon>
        <taxon>Theropoda</taxon>
        <taxon>Coelurosauria</taxon>
        <taxon>Aves</taxon>
        <taxon>Neognathae</taxon>
        <taxon>Neoaves</taxon>
        <taxon>Columbimorphae</taxon>
        <taxon>Columbiformes</taxon>
        <taxon>Columbidae</taxon>
        <taxon>Patagioenas</taxon>
    </lineage>
</organism>
<name>A0A1V4K0J8_PATFA</name>
<reference evidence="1 2" key="1">
    <citation type="submission" date="2016-02" db="EMBL/GenBank/DDBJ databases">
        <title>Band-tailed pigeon sequencing and assembly.</title>
        <authorList>
            <person name="Soares A.E."/>
            <person name="Novak B.J."/>
            <person name="Rice E.S."/>
            <person name="O'Connell B."/>
            <person name="Chang D."/>
            <person name="Weber S."/>
            <person name="Shapiro B."/>
        </authorList>
    </citation>
    <scope>NUCLEOTIDE SEQUENCE [LARGE SCALE GENOMIC DNA]</scope>
    <source>
        <strain evidence="1">BTP2013</strain>
        <tissue evidence="1">Blood</tissue>
    </source>
</reference>
<evidence type="ECO:0000313" key="2">
    <source>
        <dbReference type="Proteomes" id="UP000190648"/>
    </source>
</evidence>